<evidence type="ECO:0000313" key="3">
    <source>
        <dbReference type="WBParaSite" id="HPBE_0001943401-mRNA-1"/>
    </source>
</evidence>
<dbReference type="Proteomes" id="UP000050761">
    <property type="component" value="Unassembled WGS sequence"/>
</dbReference>
<accession>A0A3P8F5R5</accession>
<name>A0A183GBG0_HELPZ</name>
<dbReference type="EMBL" id="UZAH01031355">
    <property type="protein sequence ID" value="VDP15106.1"/>
    <property type="molecule type" value="Genomic_DNA"/>
</dbReference>
<dbReference type="WBParaSite" id="HPBE_0001943401-mRNA-1">
    <property type="protein sequence ID" value="HPBE_0001943401-mRNA-1"/>
    <property type="gene ID" value="HPBE_0001943401"/>
</dbReference>
<sequence length="272" mass="30699">MASFSTNLIALQEGDVTTIASESFRIMRLSNGSLAAVPELLELSEEQRDLLLQEAAQTGGQGAAVNNAGSNSNPQLEERHFFGVPEVLRDVEFACDPCSLNHICIPLKWANEKGKRTLYSKCQQWRGDVRFAEAVPKQEYLKLLMDVKKSPFLSEEDKAATLVFLHDYEDLRRTVSLRAHEDRSVTMANVPDTLALNPDGSRFLHFHTPEMQIYYVEEVLRVNVPLLYALTSKKTERAYVTIWSTLKDARQTVQCLTGFELCSTSNEQPLKQ</sequence>
<evidence type="ECO:0000313" key="1">
    <source>
        <dbReference type="EMBL" id="VDP15106.1"/>
    </source>
</evidence>
<evidence type="ECO:0000313" key="2">
    <source>
        <dbReference type="Proteomes" id="UP000050761"/>
    </source>
</evidence>
<reference evidence="1 2" key="1">
    <citation type="submission" date="2018-11" db="EMBL/GenBank/DDBJ databases">
        <authorList>
            <consortium name="Pathogen Informatics"/>
        </authorList>
    </citation>
    <scope>NUCLEOTIDE SEQUENCE [LARGE SCALE GENOMIC DNA]</scope>
</reference>
<keyword evidence="2" id="KW-1185">Reference proteome</keyword>
<protein>
    <submittedName>
        <fullName evidence="3">Ras-associating domain-containing protein</fullName>
    </submittedName>
</protein>
<organism evidence="2 3">
    <name type="scientific">Heligmosomoides polygyrus</name>
    <name type="common">Parasitic roundworm</name>
    <dbReference type="NCBI Taxonomy" id="6339"/>
    <lineage>
        <taxon>Eukaryota</taxon>
        <taxon>Metazoa</taxon>
        <taxon>Ecdysozoa</taxon>
        <taxon>Nematoda</taxon>
        <taxon>Chromadorea</taxon>
        <taxon>Rhabditida</taxon>
        <taxon>Rhabditina</taxon>
        <taxon>Rhabditomorpha</taxon>
        <taxon>Strongyloidea</taxon>
        <taxon>Heligmosomidae</taxon>
        <taxon>Heligmosomoides</taxon>
    </lineage>
</organism>
<dbReference type="OrthoDB" id="5864342at2759"/>
<accession>A0A183GBG0</accession>
<gene>
    <name evidence="1" type="ORF">HPBE_LOCUS19433</name>
</gene>
<dbReference type="AlphaFoldDB" id="A0A183GBG0"/>
<proteinExistence type="predicted"/>
<reference evidence="3" key="2">
    <citation type="submission" date="2019-09" db="UniProtKB">
        <authorList>
            <consortium name="WormBaseParasite"/>
        </authorList>
    </citation>
    <scope>IDENTIFICATION</scope>
</reference>